<accession>A0A2K0T2Q8</accession>
<organism evidence="2 3">
    <name type="scientific">Trichoderma gamsii</name>
    <dbReference type="NCBI Taxonomy" id="398673"/>
    <lineage>
        <taxon>Eukaryota</taxon>
        <taxon>Fungi</taxon>
        <taxon>Dikarya</taxon>
        <taxon>Ascomycota</taxon>
        <taxon>Pezizomycotina</taxon>
        <taxon>Sordariomycetes</taxon>
        <taxon>Hypocreomycetidae</taxon>
        <taxon>Hypocreales</taxon>
        <taxon>Hypocreaceae</taxon>
        <taxon>Trichoderma</taxon>
    </lineage>
</organism>
<comment type="caution">
    <text evidence="2">The sequence shown here is derived from an EMBL/GenBank/DDBJ whole genome shotgun (WGS) entry which is preliminary data.</text>
</comment>
<evidence type="ECO:0000256" key="1">
    <source>
        <dbReference type="SAM" id="MobiDB-lite"/>
    </source>
</evidence>
<reference evidence="2 3" key="1">
    <citation type="submission" date="2017-02" db="EMBL/GenBank/DDBJ databases">
        <title>Genomes of Trichoderma spp. with biocontrol activity.</title>
        <authorList>
            <person name="Gardiner D."/>
            <person name="Kazan K."/>
            <person name="Vos C."/>
            <person name="Harvey P."/>
        </authorList>
    </citation>
    <scope>NUCLEOTIDE SEQUENCE [LARGE SCALE GENOMIC DNA]</scope>
    <source>
        <strain evidence="2 3">A5MH</strain>
    </source>
</reference>
<dbReference type="Proteomes" id="UP000236546">
    <property type="component" value="Unassembled WGS sequence"/>
</dbReference>
<dbReference type="AlphaFoldDB" id="A0A2K0T2Q8"/>
<evidence type="ECO:0000313" key="2">
    <source>
        <dbReference type="EMBL" id="PNP39785.1"/>
    </source>
</evidence>
<feature type="region of interest" description="Disordered" evidence="1">
    <location>
        <begin position="1"/>
        <end position="70"/>
    </location>
</feature>
<protein>
    <submittedName>
        <fullName evidence="2">Uncharacterized protein</fullName>
    </submittedName>
</protein>
<sequence>MNTLDSQPRGALPESDFNKPSPRLDANSSLKRKAEVESQGSQMRPRHSTSRCVFSHAARAIINKRPSPPT</sequence>
<evidence type="ECO:0000313" key="3">
    <source>
        <dbReference type="Proteomes" id="UP000236546"/>
    </source>
</evidence>
<proteinExistence type="predicted"/>
<name>A0A2K0T2Q8_9HYPO</name>
<gene>
    <name evidence="2" type="ORF">TGAMA5MH_08304</name>
</gene>
<dbReference type="EMBL" id="MTYH01000075">
    <property type="protein sequence ID" value="PNP39785.1"/>
    <property type="molecule type" value="Genomic_DNA"/>
</dbReference>